<dbReference type="GO" id="GO:0007155">
    <property type="term" value="P:cell adhesion"/>
    <property type="evidence" value="ECO:0007669"/>
    <property type="project" value="InterPro"/>
</dbReference>
<dbReference type="Pfam" id="PF01297">
    <property type="entry name" value="ZnuA"/>
    <property type="match status" value="1"/>
</dbReference>
<accession>A0A7L7Z253</accession>
<dbReference type="InterPro" id="IPR050492">
    <property type="entry name" value="Bact_metal-bind_prot9"/>
</dbReference>
<evidence type="ECO:0000313" key="7">
    <source>
        <dbReference type="EMBL" id="QOD43772.1"/>
    </source>
</evidence>
<dbReference type="EMBL" id="CP061274">
    <property type="protein sequence ID" value="QOD43772.1"/>
    <property type="molecule type" value="Genomic_DNA"/>
</dbReference>
<dbReference type="SUPFAM" id="SSF53807">
    <property type="entry name" value="Helical backbone' metal receptor"/>
    <property type="match status" value="1"/>
</dbReference>
<evidence type="ECO:0000256" key="1">
    <source>
        <dbReference type="ARBA" id="ARBA00004196"/>
    </source>
</evidence>
<dbReference type="KEGG" id="czh:H9X71_14610"/>
<dbReference type="GO" id="GO:0030001">
    <property type="term" value="P:metal ion transport"/>
    <property type="evidence" value="ECO:0007669"/>
    <property type="project" value="InterPro"/>
</dbReference>
<dbReference type="Proteomes" id="UP000516660">
    <property type="component" value="Chromosome"/>
</dbReference>
<comment type="similarity">
    <text evidence="5">Belongs to the bacterial solute-binding protein 9 family.</text>
</comment>
<name>A0A7L7Z253_9MICO</name>
<evidence type="ECO:0000256" key="6">
    <source>
        <dbReference type="SAM" id="SignalP"/>
    </source>
</evidence>
<keyword evidence="4 6" id="KW-0732">Signal</keyword>
<dbReference type="PANTHER" id="PTHR42953">
    <property type="entry name" value="HIGH-AFFINITY ZINC UPTAKE SYSTEM PROTEIN ZNUA-RELATED"/>
    <property type="match status" value="1"/>
</dbReference>
<reference evidence="7 8" key="1">
    <citation type="submission" date="2020-08" db="EMBL/GenBank/DDBJ databases">
        <title>Description of Clavibacter zhangzhiyonge sp. nov., a phytopathogenic actinobacterium isolated from barley seeds, causing leaf brown spot and decline.</title>
        <authorList>
            <person name="Tian Q."/>
            <person name="Chuan J."/>
            <person name="Zhao W."/>
            <person name="Li X."/>
        </authorList>
    </citation>
    <scope>NUCLEOTIDE SEQUENCE [LARGE SCALE GENOMIC DNA]</scope>
    <source>
        <strain evidence="7 8">DM1</strain>
    </source>
</reference>
<feature type="chain" id="PRO_5038472941" evidence="6">
    <location>
        <begin position="28"/>
        <end position="315"/>
    </location>
</feature>
<gene>
    <name evidence="7" type="ORF">H9X71_14610</name>
</gene>
<keyword evidence="3" id="KW-0479">Metal-binding</keyword>
<dbReference type="InterPro" id="IPR006127">
    <property type="entry name" value="ZnuA-like"/>
</dbReference>
<evidence type="ECO:0000256" key="2">
    <source>
        <dbReference type="ARBA" id="ARBA00022448"/>
    </source>
</evidence>
<feature type="signal peptide" evidence="6">
    <location>
        <begin position="1"/>
        <end position="27"/>
    </location>
</feature>
<dbReference type="PRINTS" id="PR00690">
    <property type="entry name" value="ADHESNFAMILY"/>
</dbReference>
<evidence type="ECO:0000256" key="5">
    <source>
        <dbReference type="RuleBase" id="RU003512"/>
    </source>
</evidence>
<dbReference type="AlphaFoldDB" id="A0A7L7Z253"/>
<comment type="subcellular location">
    <subcellularLocation>
        <location evidence="1">Cell envelope</location>
    </subcellularLocation>
</comment>
<proteinExistence type="inferred from homology"/>
<dbReference type="RefSeq" id="WP_191147721.1">
    <property type="nucleotide sequence ID" value="NZ_CP061274.1"/>
</dbReference>
<evidence type="ECO:0000256" key="3">
    <source>
        <dbReference type="ARBA" id="ARBA00022723"/>
    </source>
</evidence>
<sequence length="315" mass="32317">MNRRPLTALLAVSLLAVPLAGCASGSAAPSDGASVSADGTLEVVASTDVYGDIAKQIGGDDVKVTSIIDSPDKDPHEYQATSRDQLALSTADVVIQNGGGYDDFIDTMVDALPDAGSHVLLNASDISGYDQEPAEGEFNEHMWYDVPTMKKLAAGIAEAFSKADQAGASTFEANEKAFSEKLDGIASAEADAKAAGTGKGVAITEPVPLYLTSAMGLENRTPDEFSEAIEEGTDVPADVLAETLALFSEKQVAALVYNAQTTGTTTDQVVAAAKAAGVPVVPVTETLPADLPAGSGYVEWMTENVAAVASAIRGS</sequence>
<dbReference type="GO" id="GO:0046872">
    <property type="term" value="F:metal ion binding"/>
    <property type="evidence" value="ECO:0007669"/>
    <property type="project" value="UniProtKB-KW"/>
</dbReference>
<evidence type="ECO:0000256" key="4">
    <source>
        <dbReference type="ARBA" id="ARBA00022729"/>
    </source>
</evidence>
<evidence type="ECO:0000313" key="8">
    <source>
        <dbReference type="Proteomes" id="UP000516660"/>
    </source>
</evidence>
<dbReference type="InterPro" id="IPR006128">
    <property type="entry name" value="Lipoprotein_PsaA-like"/>
</dbReference>
<organism evidence="7 8">
    <name type="scientific">Clavibacter zhangzhiyongii</name>
    <dbReference type="NCBI Taxonomy" id="2768071"/>
    <lineage>
        <taxon>Bacteria</taxon>
        <taxon>Bacillati</taxon>
        <taxon>Actinomycetota</taxon>
        <taxon>Actinomycetes</taxon>
        <taxon>Micrococcales</taxon>
        <taxon>Microbacteriaceae</taxon>
        <taxon>Clavibacter</taxon>
    </lineage>
</organism>
<keyword evidence="2 5" id="KW-0813">Transport</keyword>
<protein>
    <submittedName>
        <fullName evidence="7">Zinc ABC transporter substrate-binding protein</fullName>
    </submittedName>
</protein>
<dbReference type="Gene3D" id="3.40.50.1980">
    <property type="entry name" value="Nitrogenase molybdenum iron protein domain"/>
    <property type="match status" value="2"/>
</dbReference>
<dbReference type="PANTHER" id="PTHR42953:SF1">
    <property type="entry name" value="METAL-BINDING PROTEIN HI_0362-RELATED"/>
    <property type="match status" value="1"/>
</dbReference>
<dbReference type="GO" id="GO:0030313">
    <property type="term" value="C:cell envelope"/>
    <property type="evidence" value="ECO:0007669"/>
    <property type="project" value="UniProtKB-SubCell"/>
</dbReference>
<keyword evidence="8" id="KW-1185">Reference proteome</keyword>